<feature type="region of interest" description="Disordered" evidence="1">
    <location>
        <begin position="1"/>
        <end position="46"/>
    </location>
</feature>
<evidence type="ECO:0000256" key="1">
    <source>
        <dbReference type="SAM" id="MobiDB-lite"/>
    </source>
</evidence>
<name>A0A0R3QHY9_9BILA</name>
<gene>
    <name evidence="2" type="ORF">BTMF_LOCUS5275</name>
</gene>
<organism evidence="4">
    <name type="scientific">Brugia timori</name>
    <dbReference type="NCBI Taxonomy" id="42155"/>
    <lineage>
        <taxon>Eukaryota</taxon>
        <taxon>Metazoa</taxon>
        <taxon>Ecdysozoa</taxon>
        <taxon>Nematoda</taxon>
        <taxon>Chromadorea</taxon>
        <taxon>Rhabditida</taxon>
        <taxon>Spirurina</taxon>
        <taxon>Spiruromorpha</taxon>
        <taxon>Filarioidea</taxon>
        <taxon>Onchocercidae</taxon>
        <taxon>Brugia</taxon>
    </lineage>
</organism>
<proteinExistence type="predicted"/>
<accession>A0A0R3QHY9</accession>
<dbReference type="AlphaFoldDB" id="A0A0R3QHY9"/>
<evidence type="ECO:0000313" key="2">
    <source>
        <dbReference type="EMBL" id="VDO17911.1"/>
    </source>
</evidence>
<keyword evidence="3" id="KW-1185">Reference proteome</keyword>
<reference evidence="4" key="1">
    <citation type="submission" date="2017-02" db="UniProtKB">
        <authorList>
            <consortium name="WormBaseParasite"/>
        </authorList>
    </citation>
    <scope>IDENTIFICATION</scope>
</reference>
<reference evidence="2 3" key="2">
    <citation type="submission" date="2018-11" db="EMBL/GenBank/DDBJ databases">
        <authorList>
            <consortium name="Pathogen Informatics"/>
        </authorList>
    </citation>
    <scope>NUCLEOTIDE SEQUENCE [LARGE SCALE GENOMIC DNA]</scope>
</reference>
<dbReference type="EMBL" id="UZAG01005583">
    <property type="protein sequence ID" value="VDO17911.1"/>
    <property type="molecule type" value="Genomic_DNA"/>
</dbReference>
<evidence type="ECO:0000313" key="4">
    <source>
        <dbReference type="WBParaSite" id="BTMF_0000601301-mRNA-1"/>
    </source>
</evidence>
<dbReference type="WBParaSite" id="BTMF_0000601301-mRNA-1">
    <property type="protein sequence ID" value="BTMF_0000601301-mRNA-1"/>
    <property type="gene ID" value="BTMF_0000601301"/>
</dbReference>
<dbReference type="Proteomes" id="UP000280834">
    <property type="component" value="Unassembled WGS sequence"/>
</dbReference>
<protein>
    <submittedName>
        <fullName evidence="2 4">Uncharacterized protein</fullName>
    </submittedName>
</protein>
<evidence type="ECO:0000313" key="3">
    <source>
        <dbReference type="Proteomes" id="UP000280834"/>
    </source>
</evidence>
<feature type="compositionally biased region" description="Polar residues" evidence="1">
    <location>
        <begin position="1"/>
        <end position="13"/>
    </location>
</feature>
<sequence>MRNGTTWHNTSITRRGHRKVNQAARNKPKHNSESEFEPKLINTATF</sequence>